<dbReference type="SUPFAM" id="SSF103473">
    <property type="entry name" value="MFS general substrate transporter"/>
    <property type="match status" value="1"/>
</dbReference>
<dbReference type="PROSITE" id="PS50850">
    <property type="entry name" value="MFS"/>
    <property type="match status" value="1"/>
</dbReference>
<evidence type="ECO:0000256" key="9">
    <source>
        <dbReference type="SAM" id="SignalP"/>
    </source>
</evidence>
<dbReference type="InParanoid" id="C7ZQL4"/>
<dbReference type="RefSeq" id="XP_003039405.1">
    <property type="nucleotide sequence ID" value="XM_003039359.1"/>
</dbReference>
<feature type="transmembrane region" description="Helical" evidence="8">
    <location>
        <begin position="354"/>
        <end position="375"/>
    </location>
</feature>
<accession>C7ZQL4</accession>
<dbReference type="GO" id="GO:0016020">
    <property type="term" value="C:membrane"/>
    <property type="evidence" value="ECO:0007669"/>
    <property type="project" value="UniProtKB-SubCell"/>
</dbReference>
<dbReference type="PROSITE" id="PS00217">
    <property type="entry name" value="SUGAR_TRANSPORT_2"/>
    <property type="match status" value="1"/>
</dbReference>
<feature type="transmembrane region" description="Helical" evidence="8">
    <location>
        <begin position="50"/>
        <end position="73"/>
    </location>
</feature>
<dbReference type="VEuPathDB" id="FungiDB:NECHADRAFT_56243"/>
<dbReference type="OrthoDB" id="6612291at2759"/>
<evidence type="ECO:0000259" key="10">
    <source>
        <dbReference type="PROSITE" id="PS50850"/>
    </source>
</evidence>
<dbReference type="AlphaFoldDB" id="C7ZQL4"/>
<keyword evidence="4 8" id="KW-0812">Transmembrane</keyword>
<dbReference type="OMA" id="TIAAMIC"/>
<feature type="transmembrane region" description="Helical" evidence="8">
    <location>
        <begin position="176"/>
        <end position="195"/>
    </location>
</feature>
<dbReference type="Gene3D" id="1.20.1250.20">
    <property type="entry name" value="MFS general substrate transporter like domains"/>
    <property type="match status" value="1"/>
</dbReference>
<dbReference type="KEGG" id="nhe:NECHADRAFT_56243"/>
<dbReference type="FunFam" id="1.20.1250.20:FF:000078">
    <property type="entry name" value="MFS maltose transporter, putative"/>
    <property type="match status" value="1"/>
</dbReference>
<feature type="transmembrane region" description="Helical" evidence="8">
    <location>
        <begin position="85"/>
        <end position="104"/>
    </location>
</feature>
<dbReference type="Proteomes" id="UP000005206">
    <property type="component" value="Unassembled WGS sequence"/>
</dbReference>
<name>C7ZQL4_FUSV7</name>
<comment type="similarity">
    <text evidence="2 7">Belongs to the major facilitator superfamily. Sugar transporter (TC 2.A.1.1) family.</text>
</comment>
<evidence type="ECO:0000256" key="7">
    <source>
        <dbReference type="RuleBase" id="RU003346"/>
    </source>
</evidence>
<evidence type="ECO:0000256" key="8">
    <source>
        <dbReference type="SAM" id="Phobius"/>
    </source>
</evidence>
<feature type="transmembrane region" description="Helical" evidence="8">
    <location>
        <begin position="297"/>
        <end position="315"/>
    </location>
</feature>
<evidence type="ECO:0000313" key="11">
    <source>
        <dbReference type="EMBL" id="EEU33692.1"/>
    </source>
</evidence>
<evidence type="ECO:0000256" key="1">
    <source>
        <dbReference type="ARBA" id="ARBA00004141"/>
    </source>
</evidence>
<feature type="transmembrane region" description="Helical" evidence="8">
    <location>
        <begin position="265"/>
        <end position="291"/>
    </location>
</feature>
<proteinExistence type="inferred from homology"/>
<dbReference type="InterPro" id="IPR005829">
    <property type="entry name" value="Sugar_transporter_CS"/>
</dbReference>
<keyword evidence="9" id="KW-0732">Signal</keyword>
<evidence type="ECO:0000256" key="6">
    <source>
        <dbReference type="ARBA" id="ARBA00023136"/>
    </source>
</evidence>
<dbReference type="eggNOG" id="KOG0254">
    <property type="taxonomic scope" value="Eukaryota"/>
</dbReference>
<evidence type="ECO:0000256" key="4">
    <source>
        <dbReference type="ARBA" id="ARBA00022692"/>
    </source>
</evidence>
<dbReference type="InterPro" id="IPR036259">
    <property type="entry name" value="MFS_trans_sf"/>
</dbReference>
<keyword evidence="5 8" id="KW-1133">Transmembrane helix</keyword>
<dbReference type="PRINTS" id="PR00171">
    <property type="entry name" value="SUGRTRNSPORT"/>
</dbReference>
<dbReference type="PANTHER" id="PTHR48022">
    <property type="entry name" value="PLASTIDIC GLUCOSE TRANSPORTER 4"/>
    <property type="match status" value="1"/>
</dbReference>
<evidence type="ECO:0000256" key="5">
    <source>
        <dbReference type="ARBA" id="ARBA00022989"/>
    </source>
</evidence>
<feature type="transmembrane region" description="Helical" evidence="8">
    <location>
        <begin position="429"/>
        <end position="447"/>
    </location>
</feature>
<evidence type="ECO:0000313" key="12">
    <source>
        <dbReference type="Proteomes" id="UP000005206"/>
    </source>
</evidence>
<organism evidence="11 12">
    <name type="scientific">Fusarium vanettenii (strain ATCC MYA-4622 / CBS 123669 / FGSC 9596 / NRRL 45880 / 77-13-4)</name>
    <name type="common">Fusarium solani subsp. pisi</name>
    <dbReference type="NCBI Taxonomy" id="660122"/>
    <lineage>
        <taxon>Eukaryota</taxon>
        <taxon>Fungi</taxon>
        <taxon>Dikarya</taxon>
        <taxon>Ascomycota</taxon>
        <taxon>Pezizomycotina</taxon>
        <taxon>Sordariomycetes</taxon>
        <taxon>Hypocreomycetidae</taxon>
        <taxon>Hypocreales</taxon>
        <taxon>Nectriaceae</taxon>
        <taxon>Fusarium</taxon>
        <taxon>Fusarium solani species complex</taxon>
        <taxon>Fusarium vanettenii</taxon>
    </lineage>
</organism>
<feature type="transmembrane region" description="Helical" evidence="8">
    <location>
        <begin position="142"/>
        <end position="164"/>
    </location>
</feature>
<keyword evidence="3 7" id="KW-0813">Transport</keyword>
<dbReference type="InterPro" id="IPR005828">
    <property type="entry name" value="MFS_sugar_transport-like"/>
</dbReference>
<evidence type="ECO:0000256" key="3">
    <source>
        <dbReference type="ARBA" id="ARBA00022448"/>
    </source>
</evidence>
<dbReference type="InterPro" id="IPR003663">
    <property type="entry name" value="Sugar/inositol_transpt"/>
</dbReference>
<dbReference type="NCBIfam" id="TIGR00879">
    <property type="entry name" value="SP"/>
    <property type="match status" value="1"/>
</dbReference>
<feature type="transmembrane region" description="Helical" evidence="8">
    <location>
        <begin position="327"/>
        <end position="348"/>
    </location>
</feature>
<evidence type="ECO:0000256" key="2">
    <source>
        <dbReference type="ARBA" id="ARBA00010992"/>
    </source>
</evidence>
<dbReference type="Pfam" id="PF00083">
    <property type="entry name" value="Sugar_tr"/>
    <property type="match status" value="1"/>
</dbReference>
<protein>
    <recommendedName>
        <fullName evidence="10">Major facilitator superfamily (MFS) profile domain-containing protein</fullName>
    </recommendedName>
</protein>
<dbReference type="HOGENOM" id="CLU_001265_30_1_1"/>
<gene>
    <name evidence="11" type="ORF">NECHADRAFT_56243</name>
</gene>
<reference evidence="11 12" key="1">
    <citation type="journal article" date="2009" name="PLoS Genet.">
        <title>The genome of Nectria haematococca: contribution of supernumerary chromosomes to gene expansion.</title>
        <authorList>
            <person name="Coleman J.J."/>
            <person name="Rounsley S.D."/>
            <person name="Rodriguez-Carres M."/>
            <person name="Kuo A."/>
            <person name="Wasmann C.C."/>
            <person name="Grimwood J."/>
            <person name="Schmutz J."/>
            <person name="Taga M."/>
            <person name="White G.J."/>
            <person name="Zhou S."/>
            <person name="Schwartz D.C."/>
            <person name="Freitag M."/>
            <person name="Ma L.J."/>
            <person name="Danchin E.G."/>
            <person name="Henrissat B."/>
            <person name="Coutinho P.M."/>
            <person name="Nelson D.R."/>
            <person name="Straney D."/>
            <person name="Napoli C.A."/>
            <person name="Barker B.M."/>
            <person name="Gribskov M."/>
            <person name="Rep M."/>
            <person name="Kroken S."/>
            <person name="Molnar I."/>
            <person name="Rensing C."/>
            <person name="Kennell J.C."/>
            <person name="Zamora J."/>
            <person name="Farman M.L."/>
            <person name="Selker E.U."/>
            <person name="Salamov A."/>
            <person name="Shapiro H."/>
            <person name="Pangilinan J."/>
            <person name="Lindquist E."/>
            <person name="Lamers C."/>
            <person name="Grigoriev I.V."/>
            <person name="Geiser D.M."/>
            <person name="Covert S.F."/>
            <person name="Temporini E."/>
            <person name="Vanetten H.D."/>
        </authorList>
    </citation>
    <scope>NUCLEOTIDE SEQUENCE [LARGE SCALE GENOMIC DNA]</scope>
    <source>
        <strain evidence="12">ATCC MYA-4622 / CBS 123669 / FGSC 9596 / NRRL 45880 / 77-13-4</strain>
    </source>
</reference>
<comment type="subcellular location">
    <subcellularLocation>
        <location evidence="1">Membrane</location>
        <topology evidence="1">Multi-pass membrane protein</topology>
    </subcellularLocation>
</comment>
<dbReference type="InterPro" id="IPR020846">
    <property type="entry name" value="MFS_dom"/>
</dbReference>
<keyword evidence="12" id="KW-1185">Reference proteome</keyword>
<feature type="transmembrane region" description="Helical" evidence="8">
    <location>
        <begin position="396"/>
        <end position="417"/>
    </location>
</feature>
<feature type="domain" description="Major facilitator superfamily (MFS) profile" evidence="10">
    <location>
        <begin position="7"/>
        <end position="451"/>
    </location>
</feature>
<dbReference type="EMBL" id="GG699000">
    <property type="protein sequence ID" value="EEU33692.1"/>
    <property type="molecule type" value="Genomic_DNA"/>
</dbReference>
<dbReference type="PANTHER" id="PTHR48022:SF10">
    <property type="entry name" value="MAJOR FACILITATOR SUPERFAMILY (MFS) PROFILE DOMAIN-CONTAINING PROTEIN"/>
    <property type="match status" value="1"/>
</dbReference>
<sequence>MTKLVLISLAVMCGAFTFGIESGTIAGFQVMEPWLKDFGYYDETLGAWNIHTNIQTTIGAMILVGAVLGALASGPIGSKFGRKPGLIAIAVMAILGVIFQVVYAHLALLLLGRIMQGAAIGLASNFVPVYQSEVAPTQYRGIMISLYQLGINIGGLVGTCINQGTHAMPTRQAYRIPLYASLSFPVILLVVTFFLPESPRWLLSIDRTEDACNSLRRLRGKEYPETLIQQDINDIKSHITLERQLEASASYLNLFQGTDLRRTSIVLLVLLFQILSGITFISVYGTFFFQVSGINDVFVITVVSAACQLAGLVVLYPTLRFVGRWTILLWGAAAEVVCLFGFAIVDVAAPGSQAAAKCLVAFTLLFGFFFTWSWGPVGWIVASEVASNTLRSKTQSVGTTINWIMSLVVTIVMPYLINPTAANLGGKVGFIFGSLTFVGFVWTYFYLPETGGRSLEELDELFLNVSKIFAPPPPQCCARPNLTLLEERPSTTIQDLPTQRSHRAYCSWS</sequence>
<dbReference type="GeneID" id="9666927"/>
<dbReference type="GO" id="GO:0005351">
    <property type="term" value="F:carbohydrate:proton symporter activity"/>
    <property type="evidence" value="ECO:0007669"/>
    <property type="project" value="TreeGrafter"/>
</dbReference>
<dbReference type="InterPro" id="IPR050360">
    <property type="entry name" value="MFS_Sugar_Transporters"/>
</dbReference>
<keyword evidence="6 8" id="KW-0472">Membrane</keyword>
<feature type="signal peptide" evidence="9">
    <location>
        <begin position="1"/>
        <end position="17"/>
    </location>
</feature>
<feature type="chain" id="PRO_5002988302" description="Major facilitator superfamily (MFS) profile domain-containing protein" evidence="9">
    <location>
        <begin position="18"/>
        <end position="509"/>
    </location>
</feature>